<dbReference type="GO" id="GO:0006813">
    <property type="term" value="P:potassium ion transport"/>
    <property type="evidence" value="ECO:0007669"/>
    <property type="project" value="InterPro"/>
</dbReference>
<dbReference type="GO" id="GO:0012505">
    <property type="term" value="C:endomembrane system"/>
    <property type="evidence" value="ECO:0007669"/>
    <property type="project" value="UniProtKB-SubCell"/>
</dbReference>
<feature type="domain" description="RCK N-terminal" evidence="10">
    <location>
        <begin position="387"/>
        <end position="525"/>
    </location>
</feature>
<comment type="caution">
    <text evidence="11">The sequence shown here is derived from an EMBL/GenBank/DDBJ whole genome shotgun (WGS) entry which is preliminary data.</text>
</comment>
<keyword evidence="6" id="KW-0406">Ion transport</keyword>
<protein>
    <submittedName>
        <fullName evidence="11">Potassium transporter TrkA</fullName>
    </submittedName>
</protein>
<comment type="similarity">
    <text evidence="2">Belongs to the castor/pollux (TC 1.A.1.23) family.</text>
</comment>
<evidence type="ECO:0000256" key="1">
    <source>
        <dbReference type="ARBA" id="ARBA00004127"/>
    </source>
</evidence>
<dbReference type="AlphaFoldDB" id="A0A7C4R355"/>
<dbReference type="Pfam" id="PF02254">
    <property type="entry name" value="TrkA_N"/>
    <property type="match status" value="1"/>
</dbReference>
<dbReference type="Gene3D" id="3.40.50.720">
    <property type="entry name" value="NAD(P)-binding Rossmann-like Domain"/>
    <property type="match status" value="2"/>
</dbReference>
<accession>A0A7C4R355</accession>
<organism evidence="11">
    <name type="scientific">candidate division CPR3 bacterium</name>
    <dbReference type="NCBI Taxonomy" id="2268181"/>
    <lineage>
        <taxon>Bacteria</taxon>
        <taxon>Bacteria division CPR3</taxon>
    </lineage>
</organism>
<evidence type="ECO:0000256" key="8">
    <source>
        <dbReference type="ARBA" id="ARBA00023303"/>
    </source>
</evidence>
<dbReference type="Pfam" id="PF06241">
    <property type="entry name" value="Castor_Poll_mid"/>
    <property type="match status" value="1"/>
</dbReference>
<evidence type="ECO:0000256" key="9">
    <source>
        <dbReference type="SAM" id="Phobius"/>
    </source>
</evidence>
<dbReference type="InterPro" id="IPR036291">
    <property type="entry name" value="NAD(P)-bd_dom_sf"/>
</dbReference>
<evidence type="ECO:0000259" key="10">
    <source>
        <dbReference type="PROSITE" id="PS51201"/>
    </source>
</evidence>
<dbReference type="EMBL" id="DSYQ01000007">
    <property type="protein sequence ID" value="HGT70975.1"/>
    <property type="molecule type" value="Genomic_DNA"/>
</dbReference>
<dbReference type="InterPro" id="IPR044849">
    <property type="entry name" value="CASTOR/POLLUX/SYM8-like"/>
</dbReference>
<sequence>MYKKPSIKERLKYKFDNTLSRGTIALIFWLAIFSILIILIGALLFTFARVELEGEKLSFFEATWQTLMRTVDAGTVAGDSGWTFRFIALLVTIGGIFIVSTLISILTSGLENKLDDLRKGQSKVLEKNHTLILGWSEKIFPIIEEIIKANESQKKPKIVIMSEKDKIEMEDEIRSRLLNTKGTKIICRTGNPLELSDLPIGSPNEARSIIILAPEDRDADTYVIKSVLALTNNPDRKKEKFHIIAEIGNEDNLEAAKLVGGDEVSYVLTSDLVARAIVQSCRQSGLSTVYTELLSFEGSEIYFKYESYAVNKRFFDISKIYNTSTVIGIKDKEGNVTLNPQKDRLFQEGEELIFIADDDSTIVLDTIQNLEINNENIREKAISKNPQEKTLILGWNEKGSKIIEKLSNYLYEGSITTILSEQDKTKEDIEKLKEKDLNQEIKIIKGDTTNRKTLEDLNITSFDHIIILSYDHLEFRKAEAKTLISLLHLRNIGEQRNKHLRIVSEILSEKNKRLAEVSKADDYIISEKLTSLVVTQLSENKSIKKVLDDLFDAEGSEIYLEKAADYIKINIDLDFYTVLESAFRKNQTAIGYRINAEKNNPNKNYGVVLNPKKSDKINLKEEDKIIVIASK</sequence>
<dbReference type="PANTHER" id="PTHR31563">
    <property type="entry name" value="ION CHANNEL POLLUX-RELATED"/>
    <property type="match status" value="1"/>
</dbReference>
<evidence type="ECO:0000256" key="4">
    <source>
        <dbReference type="ARBA" id="ARBA00022692"/>
    </source>
</evidence>
<evidence type="ECO:0000256" key="6">
    <source>
        <dbReference type="ARBA" id="ARBA00023065"/>
    </source>
</evidence>
<feature type="transmembrane region" description="Helical" evidence="9">
    <location>
        <begin position="21"/>
        <end position="48"/>
    </location>
</feature>
<feature type="transmembrane region" description="Helical" evidence="9">
    <location>
        <begin position="86"/>
        <end position="110"/>
    </location>
</feature>
<evidence type="ECO:0000313" key="11">
    <source>
        <dbReference type="EMBL" id="HGT70975.1"/>
    </source>
</evidence>
<keyword evidence="7 9" id="KW-0472">Membrane</keyword>
<dbReference type="PROSITE" id="PS51201">
    <property type="entry name" value="RCK_N"/>
    <property type="match status" value="2"/>
</dbReference>
<proteinExistence type="inferred from homology"/>
<evidence type="ECO:0000256" key="3">
    <source>
        <dbReference type="ARBA" id="ARBA00022448"/>
    </source>
</evidence>
<evidence type="ECO:0000256" key="7">
    <source>
        <dbReference type="ARBA" id="ARBA00023136"/>
    </source>
</evidence>
<evidence type="ECO:0000256" key="2">
    <source>
        <dbReference type="ARBA" id="ARBA00008577"/>
    </source>
</evidence>
<feature type="domain" description="RCK N-terminal" evidence="10">
    <location>
        <begin position="127"/>
        <end position="266"/>
    </location>
</feature>
<keyword evidence="3" id="KW-0813">Transport</keyword>
<name>A0A7C4R355_UNCC3</name>
<keyword evidence="5 9" id="KW-1133">Transmembrane helix</keyword>
<keyword evidence="8" id="KW-0407">Ion channel</keyword>
<comment type="subcellular location">
    <subcellularLocation>
        <location evidence="1">Endomembrane system</location>
        <topology evidence="1">Multi-pass membrane protein</topology>
    </subcellularLocation>
</comment>
<reference evidence="11" key="1">
    <citation type="journal article" date="2020" name="mSystems">
        <title>Genome- and Community-Level Interaction Insights into Carbon Utilization and Element Cycling Functions of Hydrothermarchaeota in Hydrothermal Sediment.</title>
        <authorList>
            <person name="Zhou Z."/>
            <person name="Liu Y."/>
            <person name="Xu W."/>
            <person name="Pan J."/>
            <person name="Luo Z.H."/>
            <person name="Li M."/>
        </authorList>
    </citation>
    <scope>NUCLEOTIDE SEQUENCE [LARGE SCALE GENOMIC DNA]</scope>
    <source>
        <strain evidence="11">SpSt-579</strain>
    </source>
</reference>
<dbReference type="InterPro" id="IPR003148">
    <property type="entry name" value="RCK_N"/>
</dbReference>
<gene>
    <name evidence="11" type="ORF">ENT43_01815</name>
</gene>
<dbReference type="GO" id="GO:0034220">
    <property type="term" value="P:monoatomic ion transmembrane transport"/>
    <property type="evidence" value="ECO:0007669"/>
    <property type="project" value="UniProtKB-KW"/>
</dbReference>
<keyword evidence="4 9" id="KW-0812">Transmembrane</keyword>
<dbReference type="SUPFAM" id="SSF51735">
    <property type="entry name" value="NAD(P)-binding Rossmann-fold domains"/>
    <property type="match status" value="1"/>
</dbReference>
<evidence type="ECO:0000256" key="5">
    <source>
        <dbReference type="ARBA" id="ARBA00022989"/>
    </source>
</evidence>
<dbReference type="Gene3D" id="1.10.287.70">
    <property type="match status" value="1"/>
</dbReference>
<dbReference type="PANTHER" id="PTHR31563:SF10">
    <property type="entry name" value="ION CHANNEL POLLUX-RELATED"/>
    <property type="match status" value="1"/>
</dbReference>
<dbReference type="InterPro" id="IPR010420">
    <property type="entry name" value="CASTOR/POLLUX/SYM8_dom"/>
</dbReference>